<evidence type="ECO:0008006" key="3">
    <source>
        <dbReference type="Google" id="ProtNLM"/>
    </source>
</evidence>
<comment type="caution">
    <text evidence="1">The sequence shown here is derived from an EMBL/GenBank/DDBJ whole genome shotgun (WGS) entry which is preliminary data.</text>
</comment>
<evidence type="ECO:0000313" key="1">
    <source>
        <dbReference type="EMBL" id="MCO6044257.1"/>
    </source>
</evidence>
<keyword evidence="2" id="KW-1185">Reference proteome</keyword>
<reference evidence="1" key="1">
    <citation type="submission" date="2022-06" db="EMBL/GenBank/DDBJ databases">
        <title>Aeoliella straminimaris, a novel planctomycete from sediments.</title>
        <authorList>
            <person name="Vitorino I.R."/>
            <person name="Lage O.M."/>
        </authorList>
    </citation>
    <scope>NUCLEOTIDE SEQUENCE</scope>
    <source>
        <strain evidence="1">ICT_H6.2</strain>
    </source>
</reference>
<accession>A0A9X2F9X3</accession>
<dbReference type="AlphaFoldDB" id="A0A9X2F9X3"/>
<sequence>MALMAAMVLSGGCSESEPTAPFSGTVTYKGQPLEFGSVTFQPKAGGSLARAQIQPDGTFELMTDGRRGAPIGENSVRVTCFANQKPGATADTAGEGSLGKSLIPERYSRFTTSGLTVEVKSGENPPYEIQLTD</sequence>
<dbReference type="RefSeq" id="WP_252852361.1">
    <property type="nucleotide sequence ID" value="NZ_JAMXLR010000036.1"/>
</dbReference>
<dbReference type="EMBL" id="JAMXLR010000036">
    <property type="protein sequence ID" value="MCO6044257.1"/>
    <property type="molecule type" value="Genomic_DNA"/>
</dbReference>
<organism evidence="1 2">
    <name type="scientific">Aeoliella straminimaris</name>
    <dbReference type="NCBI Taxonomy" id="2954799"/>
    <lineage>
        <taxon>Bacteria</taxon>
        <taxon>Pseudomonadati</taxon>
        <taxon>Planctomycetota</taxon>
        <taxon>Planctomycetia</taxon>
        <taxon>Pirellulales</taxon>
        <taxon>Lacipirellulaceae</taxon>
        <taxon>Aeoliella</taxon>
    </lineage>
</organism>
<gene>
    <name evidence="1" type="ORF">NG895_10095</name>
</gene>
<dbReference type="Proteomes" id="UP001155241">
    <property type="component" value="Unassembled WGS sequence"/>
</dbReference>
<name>A0A9X2F9X3_9BACT</name>
<evidence type="ECO:0000313" key="2">
    <source>
        <dbReference type="Proteomes" id="UP001155241"/>
    </source>
</evidence>
<proteinExistence type="predicted"/>
<protein>
    <recommendedName>
        <fullName evidence="3">Carboxypeptidase regulatory-like domain-containing protein</fullName>
    </recommendedName>
</protein>